<dbReference type="InterPro" id="IPR021122">
    <property type="entry name" value="RNA_ligase_dom_REL/Rnl2"/>
</dbReference>
<name>A0A6M3IR70_9ZZZZ</name>
<evidence type="ECO:0000259" key="1">
    <source>
        <dbReference type="Pfam" id="PF09414"/>
    </source>
</evidence>
<accession>A0A6M3IR70</accession>
<dbReference type="Gene3D" id="3.30.470.30">
    <property type="entry name" value="DNA ligase/mRNA capping enzyme"/>
    <property type="match status" value="1"/>
</dbReference>
<dbReference type="AlphaFoldDB" id="A0A6M3IR70"/>
<protein>
    <submittedName>
        <fullName evidence="2">Putative RNA ligase</fullName>
    </submittedName>
</protein>
<organism evidence="2">
    <name type="scientific">viral metagenome</name>
    <dbReference type="NCBI Taxonomy" id="1070528"/>
    <lineage>
        <taxon>unclassified sequences</taxon>
        <taxon>metagenomes</taxon>
        <taxon>organismal metagenomes</taxon>
    </lineage>
</organism>
<dbReference type="EMBL" id="MT142023">
    <property type="protein sequence ID" value="QJA73376.1"/>
    <property type="molecule type" value="Genomic_DNA"/>
</dbReference>
<dbReference type="SUPFAM" id="SSF56091">
    <property type="entry name" value="DNA ligase/mRNA capping enzyme, catalytic domain"/>
    <property type="match status" value="1"/>
</dbReference>
<reference evidence="2" key="1">
    <citation type="submission" date="2020-03" db="EMBL/GenBank/DDBJ databases">
        <title>The deep terrestrial virosphere.</title>
        <authorList>
            <person name="Holmfeldt K."/>
            <person name="Nilsson E."/>
            <person name="Simone D."/>
            <person name="Lopez-Fernandez M."/>
            <person name="Wu X."/>
            <person name="de Brujin I."/>
            <person name="Lundin D."/>
            <person name="Andersson A."/>
            <person name="Bertilsson S."/>
            <person name="Dopson M."/>
        </authorList>
    </citation>
    <scope>NUCLEOTIDE SEQUENCE</scope>
    <source>
        <strain evidence="3">MM415A02394</strain>
        <strain evidence="2">MM415B01185</strain>
    </source>
</reference>
<keyword evidence="2" id="KW-0436">Ligase</keyword>
<evidence type="ECO:0000313" key="2">
    <source>
        <dbReference type="EMBL" id="QJA60090.1"/>
    </source>
</evidence>
<sequence length="287" mass="33047">MSYMHIDNLYANQDILLFKECYAMEKIHGTSAHISYNQGQLSFFSGGSKYTEFIKLFDIEVLLAKLEEKFSKDQKVTIYGEAYGGKMQGMKDTYGPDIRFIAFEVNIDDMWLEVPKAEGIVQTLGLEFVHYDIMPTNLEALDNEMMKPSVQAFRNGMGGDKPREGIVLRPLLEVQKNNGGRIITKHKRPEFRETQTVRKIGQTFERKLEIQAITDEWVTHMRLMHVLDTFPDAKIQDTGEIIKAMIEDILRESNGEVKDTKELRGSISRETALMFKKYLNGKIKETL</sequence>
<dbReference type="EMBL" id="MT141395">
    <property type="protein sequence ID" value="QJA60090.1"/>
    <property type="molecule type" value="Genomic_DNA"/>
</dbReference>
<dbReference type="GO" id="GO:0016874">
    <property type="term" value="F:ligase activity"/>
    <property type="evidence" value="ECO:0007669"/>
    <property type="project" value="UniProtKB-KW"/>
</dbReference>
<evidence type="ECO:0000313" key="3">
    <source>
        <dbReference type="EMBL" id="QJA73376.1"/>
    </source>
</evidence>
<feature type="domain" description="RNA ligase" evidence="1">
    <location>
        <begin position="20"/>
        <end position="185"/>
    </location>
</feature>
<dbReference type="Pfam" id="PF09414">
    <property type="entry name" value="RNA_ligase"/>
    <property type="match status" value="1"/>
</dbReference>
<proteinExistence type="predicted"/>
<gene>
    <name evidence="3" type="ORF">MM415A02394_0003</name>
    <name evidence="2" type="ORF">MM415B01185_0024</name>
</gene>